<dbReference type="GO" id="GO:0003677">
    <property type="term" value="F:DNA binding"/>
    <property type="evidence" value="ECO:0007669"/>
    <property type="project" value="UniProtKB-KW"/>
</dbReference>
<feature type="domain" description="HTH arsR-type" evidence="5">
    <location>
        <begin position="29"/>
        <end position="113"/>
    </location>
</feature>
<feature type="region of interest" description="Disordered" evidence="4">
    <location>
        <begin position="202"/>
        <end position="227"/>
    </location>
</feature>
<proteinExistence type="predicted"/>
<dbReference type="EMBL" id="BLIP01000001">
    <property type="protein sequence ID" value="GFE21926.1"/>
    <property type="molecule type" value="Genomic_DNA"/>
</dbReference>
<dbReference type="Proteomes" id="UP000429552">
    <property type="component" value="Unassembled WGS sequence"/>
</dbReference>
<evidence type="ECO:0000313" key="6">
    <source>
        <dbReference type="EMBL" id="GFE21926.1"/>
    </source>
</evidence>
<dbReference type="InterPro" id="IPR036388">
    <property type="entry name" value="WH-like_DNA-bd_sf"/>
</dbReference>
<dbReference type="CDD" id="cd00090">
    <property type="entry name" value="HTH_ARSR"/>
    <property type="match status" value="1"/>
</dbReference>
<sequence>MRFRLRGMTDSHESPGPDSGTTAAVLDSKGLRALAHPLRLQLVGLLRKHGPSTATRLAERLGVNSGTASYHLRQLGAAGFVEEDAERGNARERWWRPVHQSTSFNDPDLAEREPDAAMAYLQSVAATYTLRTQRALNELQTMPRAWRDTFDMSDRPLRLTPAEAAALQDELRDVVSRYRRDTPEGAAEAPEGAERVSVITYVLPEPGEPSAPAGRPGPEGATGAEAS</sequence>
<dbReference type="SMART" id="SM00418">
    <property type="entry name" value="HTH_ARSR"/>
    <property type="match status" value="1"/>
</dbReference>
<evidence type="ECO:0000259" key="5">
    <source>
        <dbReference type="SMART" id="SM00418"/>
    </source>
</evidence>
<dbReference type="InterPro" id="IPR011991">
    <property type="entry name" value="ArsR-like_HTH"/>
</dbReference>
<dbReference type="PANTHER" id="PTHR33154:SF15">
    <property type="entry name" value="REGULATORY PROTEIN ARSR"/>
    <property type="match status" value="1"/>
</dbReference>
<protein>
    <submittedName>
        <fullName evidence="6">Transcriptional regulator</fullName>
    </submittedName>
</protein>
<evidence type="ECO:0000256" key="4">
    <source>
        <dbReference type="SAM" id="MobiDB-lite"/>
    </source>
</evidence>
<dbReference type="Pfam" id="PF12840">
    <property type="entry name" value="HTH_20"/>
    <property type="match status" value="1"/>
</dbReference>
<dbReference type="GO" id="GO:0003700">
    <property type="term" value="F:DNA-binding transcription factor activity"/>
    <property type="evidence" value="ECO:0007669"/>
    <property type="project" value="InterPro"/>
</dbReference>
<organism evidence="6 7">
    <name type="scientific">Streptomyces nigrescens</name>
    <dbReference type="NCBI Taxonomy" id="1920"/>
    <lineage>
        <taxon>Bacteria</taxon>
        <taxon>Bacillati</taxon>
        <taxon>Actinomycetota</taxon>
        <taxon>Actinomycetes</taxon>
        <taxon>Kitasatosporales</taxon>
        <taxon>Streptomycetaceae</taxon>
        <taxon>Streptomyces</taxon>
    </lineage>
</organism>
<dbReference type="PANTHER" id="PTHR33154">
    <property type="entry name" value="TRANSCRIPTIONAL REGULATOR, ARSR FAMILY"/>
    <property type="match status" value="1"/>
</dbReference>
<evidence type="ECO:0000256" key="3">
    <source>
        <dbReference type="ARBA" id="ARBA00023163"/>
    </source>
</evidence>
<keyword evidence="3" id="KW-0804">Transcription</keyword>
<dbReference type="InterPro" id="IPR036390">
    <property type="entry name" value="WH_DNA-bd_sf"/>
</dbReference>
<name>A0A640TI35_STRNI</name>
<feature type="region of interest" description="Disordered" evidence="4">
    <location>
        <begin position="1"/>
        <end position="21"/>
    </location>
</feature>
<dbReference type="SUPFAM" id="SSF46785">
    <property type="entry name" value="Winged helix' DNA-binding domain"/>
    <property type="match status" value="1"/>
</dbReference>
<keyword evidence="2" id="KW-0238">DNA-binding</keyword>
<comment type="caution">
    <text evidence="6">The sequence shown here is derived from an EMBL/GenBank/DDBJ whole genome shotgun (WGS) entry which is preliminary data.</text>
</comment>
<accession>A0A640TI35</accession>
<evidence type="ECO:0000256" key="2">
    <source>
        <dbReference type="ARBA" id="ARBA00023125"/>
    </source>
</evidence>
<dbReference type="InterPro" id="IPR051081">
    <property type="entry name" value="HTH_MetalResp_TranReg"/>
</dbReference>
<reference evidence="6 7" key="1">
    <citation type="submission" date="2019-12" db="EMBL/GenBank/DDBJ databases">
        <title>Whole genome shotgun sequence of Streptomyces libani subsp. libani NBRC 13452.</title>
        <authorList>
            <person name="Ichikawa N."/>
            <person name="Kimura A."/>
            <person name="Kitahashi Y."/>
            <person name="Komaki H."/>
            <person name="Tamura T."/>
        </authorList>
    </citation>
    <scope>NUCLEOTIDE SEQUENCE [LARGE SCALE GENOMIC DNA]</scope>
    <source>
        <strain evidence="6 7">NBRC 13452</strain>
    </source>
</reference>
<keyword evidence="1" id="KW-0805">Transcription regulation</keyword>
<evidence type="ECO:0000256" key="1">
    <source>
        <dbReference type="ARBA" id="ARBA00023015"/>
    </source>
</evidence>
<gene>
    <name evidence="6" type="ORF">Sliba_23790</name>
</gene>
<dbReference type="AlphaFoldDB" id="A0A640TI35"/>
<evidence type="ECO:0000313" key="7">
    <source>
        <dbReference type="Proteomes" id="UP000429552"/>
    </source>
</evidence>
<dbReference type="InterPro" id="IPR001845">
    <property type="entry name" value="HTH_ArsR_DNA-bd_dom"/>
</dbReference>
<dbReference type="Gene3D" id="1.10.10.10">
    <property type="entry name" value="Winged helix-like DNA-binding domain superfamily/Winged helix DNA-binding domain"/>
    <property type="match status" value="1"/>
</dbReference>